<comment type="caution">
    <text evidence="3">The sequence shown here is derived from an EMBL/GenBank/DDBJ whole genome shotgun (WGS) entry which is preliminary data.</text>
</comment>
<evidence type="ECO:0000313" key="3">
    <source>
        <dbReference type="EMBL" id="RIE02048.1"/>
    </source>
</evidence>
<dbReference type="Proteomes" id="UP000266340">
    <property type="component" value="Unassembled WGS sequence"/>
</dbReference>
<accession>A0A398CMN3</accession>
<evidence type="ECO:0000313" key="4">
    <source>
        <dbReference type="Proteomes" id="UP000266340"/>
    </source>
</evidence>
<keyword evidence="2" id="KW-0812">Transmembrane</keyword>
<dbReference type="EMBL" id="QXJM01000039">
    <property type="protein sequence ID" value="RIE02048.1"/>
    <property type="molecule type" value="Genomic_DNA"/>
</dbReference>
<reference evidence="3 4" key="1">
    <citation type="submission" date="2018-09" db="EMBL/GenBank/DDBJ databases">
        <title>Cohnella cavernae sp. nov., isolated from a karst cave.</title>
        <authorList>
            <person name="Zhu H."/>
        </authorList>
    </citation>
    <scope>NUCLEOTIDE SEQUENCE [LARGE SCALE GENOMIC DNA]</scope>
    <source>
        <strain evidence="3 4">K2E09-144</strain>
    </source>
</reference>
<organism evidence="3 4">
    <name type="scientific">Cohnella faecalis</name>
    <dbReference type="NCBI Taxonomy" id="2315694"/>
    <lineage>
        <taxon>Bacteria</taxon>
        <taxon>Bacillati</taxon>
        <taxon>Bacillota</taxon>
        <taxon>Bacilli</taxon>
        <taxon>Bacillales</taxon>
        <taxon>Paenibacillaceae</taxon>
        <taxon>Cohnella</taxon>
    </lineage>
</organism>
<evidence type="ECO:0000256" key="1">
    <source>
        <dbReference type="SAM" id="MobiDB-lite"/>
    </source>
</evidence>
<proteinExistence type="predicted"/>
<name>A0A398CMN3_9BACL</name>
<dbReference type="RefSeq" id="WP_119150088.1">
    <property type="nucleotide sequence ID" value="NZ_JBHSOV010000009.1"/>
</dbReference>
<gene>
    <name evidence="3" type="ORF">D3H35_14890</name>
</gene>
<feature type="region of interest" description="Disordered" evidence="1">
    <location>
        <begin position="171"/>
        <end position="196"/>
    </location>
</feature>
<evidence type="ECO:0000256" key="2">
    <source>
        <dbReference type="SAM" id="Phobius"/>
    </source>
</evidence>
<evidence type="ECO:0008006" key="5">
    <source>
        <dbReference type="Google" id="ProtNLM"/>
    </source>
</evidence>
<feature type="region of interest" description="Disordered" evidence="1">
    <location>
        <begin position="105"/>
        <end position="125"/>
    </location>
</feature>
<sequence>MNGGSGCAACGYIGDWQRYIAGEGETSEREAAEERLEQCEGCMDAYISAVEWLETAEAESSRPYGLLDQAWVDRTMAAVRHAGAGAGDDTVAAIVLETTAVGHAPSDATQPTLTAERRAAARGGSSFREPWRRRAAIHYAVAVGLTLVLLLTGGFHQLTGGLSKPVAEQGVLRPEQNQGGKQSPGGEPEASWSDRMVDRTVAWLDKLQK</sequence>
<keyword evidence="2" id="KW-1133">Transmembrane helix</keyword>
<dbReference type="AlphaFoldDB" id="A0A398CMN3"/>
<keyword evidence="4" id="KW-1185">Reference proteome</keyword>
<protein>
    <recommendedName>
        <fullName evidence="5">Zf-HC2 domain-containing protein</fullName>
    </recommendedName>
</protein>
<keyword evidence="2" id="KW-0472">Membrane</keyword>
<feature type="transmembrane region" description="Helical" evidence="2">
    <location>
        <begin position="136"/>
        <end position="155"/>
    </location>
</feature>